<feature type="signal peptide" evidence="1">
    <location>
        <begin position="1"/>
        <end position="17"/>
    </location>
</feature>
<dbReference type="AlphaFoldDB" id="A0A4S4KLP0"/>
<protein>
    <recommendedName>
        <fullName evidence="2">DJ-1/PfpI domain-containing protein</fullName>
    </recommendedName>
</protein>
<comment type="caution">
    <text evidence="3">The sequence shown here is derived from an EMBL/GenBank/DDBJ whole genome shotgun (WGS) entry which is preliminary data.</text>
</comment>
<dbReference type="CDD" id="cd03139">
    <property type="entry name" value="GATase1_PfpI_2"/>
    <property type="match status" value="1"/>
</dbReference>
<name>A0A4S4KLP0_9APHY</name>
<feature type="domain" description="DJ-1/PfpI" evidence="2">
    <location>
        <begin position="10"/>
        <end position="184"/>
    </location>
</feature>
<evidence type="ECO:0000313" key="4">
    <source>
        <dbReference type="Proteomes" id="UP000309038"/>
    </source>
</evidence>
<keyword evidence="4" id="KW-1185">Reference proteome</keyword>
<keyword evidence="1" id="KW-0732">Signal</keyword>
<dbReference type="SUPFAM" id="SSF52317">
    <property type="entry name" value="Class I glutamine amidotransferase-like"/>
    <property type="match status" value="2"/>
</dbReference>
<evidence type="ECO:0000259" key="2">
    <source>
        <dbReference type="Pfam" id="PF01965"/>
    </source>
</evidence>
<proteinExistence type="predicted"/>
<sequence>MTITLSLAVCLFPDVAVLDFAGPMELLSFISPKILASGLMTYETPYTIEPVYLSVSKEPVVSASGMVIVHNRTYDEVKADEQFDILLVPGGLGTDPEVCPKALLDFLQKQAPNAKYVLAVCTGSEVLAHAGLLAGKRATTNKSSFNRIKEHYAAQKIEWVPKARWVVDGRFWTSSGVTAGADMGSNHPEMTFTLSLAVCLFPGVCVLDFAGPMELLSFMSPKILASGLMTYETPYTIEPVYLSCDEVKADDQFDILLVPGGDTNPEICPKALLNFLKKKKQAPNAKYVLSVCTESEVLAHAGLLEGKRATTSKSSFNRIKEHYTAQHNKVEWVPKASIHKEGDGEFAEFYGLV</sequence>
<dbReference type="PANTHER" id="PTHR43130:SF15">
    <property type="entry name" value="THIJ_PFPI FAMILY PROTEIN (AFU_ORTHOLOGUE AFUA_5G14240)"/>
    <property type="match status" value="1"/>
</dbReference>
<feature type="chain" id="PRO_5020878589" description="DJ-1/PfpI domain-containing protein" evidence="1">
    <location>
        <begin position="18"/>
        <end position="353"/>
    </location>
</feature>
<dbReference type="InterPro" id="IPR029062">
    <property type="entry name" value="Class_I_gatase-like"/>
</dbReference>
<dbReference type="Proteomes" id="UP000309038">
    <property type="component" value="Unassembled WGS sequence"/>
</dbReference>
<evidence type="ECO:0000256" key="1">
    <source>
        <dbReference type="SAM" id="SignalP"/>
    </source>
</evidence>
<organism evidence="3 4">
    <name type="scientific">Hermanssonia centrifuga</name>
    <dbReference type="NCBI Taxonomy" id="98765"/>
    <lineage>
        <taxon>Eukaryota</taxon>
        <taxon>Fungi</taxon>
        <taxon>Dikarya</taxon>
        <taxon>Basidiomycota</taxon>
        <taxon>Agaricomycotina</taxon>
        <taxon>Agaricomycetes</taxon>
        <taxon>Polyporales</taxon>
        <taxon>Meruliaceae</taxon>
        <taxon>Hermanssonia</taxon>
    </lineage>
</organism>
<reference evidence="3 4" key="1">
    <citation type="submission" date="2019-02" db="EMBL/GenBank/DDBJ databases">
        <title>Genome sequencing of the rare red list fungi Phlebia centrifuga.</title>
        <authorList>
            <person name="Buettner E."/>
            <person name="Kellner H."/>
        </authorList>
    </citation>
    <scope>NUCLEOTIDE SEQUENCE [LARGE SCALE GENOMIC DNA]</scope>
    <source>
        <strain evidence="3 4">DSM 108282</strain>
    </source>
</reference>
<dbReference type="Gene3D" id="3.40.50.880">
    <property type="match status" value="2"/>
</dbReference>
<dbReference type="InterPro" id="IPR002818">
    <property type="entry name" value="DJ-1/PfpI"/>
</dbReference>
<accession>A0A4S4KLP0</accession>
<dbReference type="InterPro" id="IPR052158">
    <property type="entry name" value="INH-QAR"/>
</dbReference>
<gene>
    <name evidence="3" type="ORF">EW026_g2948</name>
</gene>
<dbReference type="Pfam" id="PF01965">
    <property type="entry name" value="DJ-1_PfpI"/>
    <property type="match status" value="2"/>
</dbReference>
<dbReference type="EMBL" id="SGPJ01000081">
    <property type="protein sequence ID" value="THG99395.1"/>
    <property type="molecule type" value="Genomic_DNA"/>
</dbReference>
<dbReference type="PANTHER" id="PTHR43130">
    <property type="entry name" value="ARAC-FAMILY TRANSCRIPTIONAL REGULATOR"/>
    <property type="match status" value="1"/>
</dbReference>
<evidence type="ECO:0000313" key="3">
    <source>
        <dbReference type="EMBL" id="THG99395.1"/>
    </source>
</evidence>
<feature type="domain" description="DJ-1/PfpI" evidence="2">
    <location>
        <begin position="242"/>
        <end position="321"/>
    </location>
</feature>